<proteinExistence type="inferred from homology"/>
<keyword evidence="2" id="KW-0963">Cytoplasm</keyword>
<dbReference type="CDD" id="cd00293">
    <property type="entry name" value="USP-like"/>
    <property type="match status" value="1"/>
</dbReference>
<dbReference type="EMBL" id="JAOYEY010000018">
    <property type="protein sequence ID" value="MCV9884444.1"/>
    <property type="molecule type" value="Genomic_DNA"/>
</dbReference>
<sequence>MFRHILLPTDGSIHSIRAAEKAIQIAKLSENSEIEVIYVVDGNTSKQDVLRSWDSAGIRESREKKLHATVNLANNAGVKYAIKILRGDPTNTILTYTKEKPFDLIVMGSRGLNSFQEMLLGSVSHRVTKHAQCPVLIVK</sequence>
<evidence type="ECO:0000259" key="3">
    <source>
        <dbReference type="Pfam" id="PF00582"/>
    </source>
</evidence>
<accession>A0ABT3DBK8</accession>
<dbReference type="Proteomes" id="UP001526147">
    <property type="component" value="Unassembled WGS sequence"/>
</dbReference>
<comment type="similarity">
    <text evidence="1 2">Belongs to the universal stress protein A family.</text>
</comment>
<keyword evidence="5" id="KW-1185">Reference proteome</keyword>
<reference evidence="4 5" key="1">
    <citation type="submission" date="2022-10" db="EMBL/GenBank/DDBJ databases">
        <title>Draft genome assembly of moderately radiation resistant bacterium Metabacillus halosaccharovorans.</title>
        <authorList>
            <person name="Pal S."/>
            <person name="Gopinathan A."/>
        </authorList>
    </citation>
    <scope>NUCLEOTIDE SEQUENCE [LARGE SCALE GENOMIC DNA]</scope>
    <source>
        <strain evidence="4 5">VITHBRA001</strain>
    </source>
</reference>
<protein>
    <recommendedName>
        <fullName evidence="2">Universal stress protein</fullName>
    </recommendedName>
</protein>
<comment type="caution">
    <text evidence="4">The sequence shown here is derived from an EMBL/GenBank/DDBJ whole genome shotgun (WGS) entry which is preliminary data.</text>
</comment>
<dbReference type="Gene3D" id="3.40.50.620">
    <property type="entry name" value="HUPs"/>
    <property type="match status" value="1"/>
</dbReference>
<dbReference type="InterPro" id="IPR006016">
    <property type="entry name" value="UspA"/>
</dbReference>
<evidence type="ECO:0000256" key="1">
    <source>
        <dbReference type="ARBA" id="ARBA00008791"/>
    </source>
</evidence>
<dbReference type="Pfam" id="PF00582">
    <property type="entry name" value="Usp"/>
    <property type="match status" value="1"/>
</dbReference>
<organism evidence="4 5">
    <name type="scientific">Metabacillus halosaccharovorans</name>
    <dbReference type="NCBI Taxonomy" id="930124"/>
    <lineage>
        <taxon>Bacteria</taxon>
        <taxon>Bacillati</taxon>
        <taxon>Bacillota</taxon>
        <taxon>Bacilli</taxon>
        <taxon>Bacillales</taxon>
        <taxon>Bacillaceae</taxon>
        <taxon>Metabacillus</taxon>
    </lineage>
</organism>
<dbReference type="InterPro" id="IPR006015">
    <property type="entry name" value="Universal_stress_UspA"/>
</dbReference>
<evidence type="ECO:0000313" key="5">
    <source>
        <dbReference type="Proteomes" id="UP001526147"/>
    </source>
</evidence>
<dbReference type="SUPFAM" id="SSF52402">
    <property type="entry name" value="Adenine nucleotide alpha hydrolases-like"/>
    <property type="match status" value="1"/>
</dbReference>
<evidence type="ECO:0000313" key="4">
    <source>
        <dbReference type="EMBL" id="MCV9884444.1"/>
    </source>
</evidence>
<dbReference type="PANTHER" id="PTHR46268:SF6">
    <property type="entry name" value="UNIVERSAL STRESS PROTEIN UP12"/>
    <property type="match status" value="1"/>
</dbReference>
<feature type="domain" description="UspA" evidence="3">
    <location>
        <begin position="1"/>
        <end position="139"/>
    </location>
</feature>
<comment type="subcellular location">
    <subcellularLocation>
        <location evidence="2">Cytoplasm</location>
    </subcellularLocation>
</comment>
<dbReference type="PANTHER" id="PTHR46268">
    <property type="entry name" value="STRESS RESPONSE PROTEIN NHAX"/>
    <property type="match status" value="1"/>
</dbReference>
<dbReference type="PIRSF" id="PIRSF006276">
    <property type="entry name" value="UspA"/>
    <property type="match status" value="1"/>
</dbReference>
<name>A0ABT3DBK8_9BACI</name>
<dbReference type="RefSeq" id="WP_264141403.1">
    <property type="nucleotide sequence ID" value="NZ_JAOYEY010000018.1"/>
</dbReference>
<evidence type="ECO:0000256" key="2">
    <source>
        <dbReference type="PIRNR" id="PIRNR006276"/>
    </source>
</evidence>
<dbReference type="PRINTS" id="PR01438">
    <property type="entry name" value="UNVRSLSTRESS"/>
</dbReference>
<dbReference type="InterPro" id="IPR014729">
    <property type="entry name" value="Rossmann-like_a/b/a_fold"/>
</dbReference>
<gene>
    <name evidence="4" type="ORF">OIH86_02115</name>
</gene>